<dbReference type="InterPro" id="IPR003439">
    <property type="entry name" value="ABC_transporter-like_ATP-bd"/>
</dbReference>
<keyword evidence="4 9" id="KW-0812">Transmembrane</keyword>
<dbReference type="InterPro" id="IPR039421">
    <property type="entry name" value="Type_1_exporter"/>
</dbReference>
<evidence type="ECO:0000256" key="1">
    <source>
        <dbReference type="ARBA" id="ARBA00000085"/>
    </source>
</evidence>
<dbReference type="SMART" id="SM00382">
    <property type="entry name" value="AAA"/>
    <property type="match status" value="1"/>
</dbReference>
<dbReference type="RefSeq" id="WP_413277786.1">
    <property type="nucleotide sequence ID" value="NZ_JBHFNT010000107.1"/>
</dbReference>
<evidence type="ECO:0000256" key="9">
    <source>
        <dbReference type="SAM" id="Phobius"/>
    </source>
</evidence>
<dbReference type="InterPro" id="IPR003593">
    <property type="entry name" value="AAA+_ATPase"/>
</dbReference>
<comment type="subcellular location">
    <subcellularLocation>
        <location evidence="2">Cell membrane</location>
        <topology evidence="2">Multi-pass membrane protein</topology>
    </subcellularLocation>
</comment>
<evidence type="ECO:0000313" key="13">
    <source>
        <dbReference type="Proteomes" id="UP001576780"/>
    </source>
</evidence>
<dbReference type="InterPro" id="IPR027417">
    <property type="entry name" value="P-loop_NTPase"/>
</dbReference>
<evidence type="ECO:0000313" key="12">
    <source>
        <dbReference type="EMBL" id="MFB2835372.1"/>
    </source>
</evidence>
<keyword evidence="7 9" id="KW-1133">Transmembrane helix</keyword>
<dbReference type="CDD" id="cd03251">
    <property type="entry name" value="ABCC_MsbA"/>
    <property type="match status" value="1"/>
</dbReference>
<evidence type="ECO:0000259" key="11">
    <source>
        <dbReference type="PROSITE" id="PS50929"/>
    </source>
</evidence>
<keyword evidence="5" id="KW-0547">Nucleotide-binding</keyword>
<dbReference type="EMBL" id="JBHFNT010000107">
    <property type="protein sequence ID" value="MFB2835372.1"/>
    <property type="molecule type" value="Genomic_DNA"/>
</dbReference>
<keyword evidence="6 12" id="KW-0067">ATP-binding</keyword>
<dbReference type="PANTHER" id="PTHR43394:SF7">
    <property type="entry name" value="ABC TRANSPORTER B FAMILY MEMBER 28"/>
    <property type="match status" value="1"/>
</dbReference>
<evidence type="ECO:0000256" key="3">
    <source>
        <dbReference type="ARBA" id="ARBA00012438"/>
    </source>
</evidence>
<evidence type="ECO:0000256" key="4">
    <source>
        <dbReference type="ARBA" id="ARBA00022692"/>
    </source>
</evidence>
<dbReference type="Proteomes" id="UP001576780">
    <property type="component" value="Unassembled WGS sequence"/>
</dbReference>
<feature type="transmembrane region" description="Helical" evidence="9">
    <location>
        <begin position="293"/>
        <end position="312"/>
    </location>
</feature>
<feature type="domain" description="ABC transporter" evidence="10">
    <location>
        <begin position="358"/>
        <end position="593"/>
    </location>
</feature>
<dbReference type="InterPro" id="IPR011527">
    <property type="entry name" value="ABC1_TM_dom"/>
</dbReference>
<evidence type="ECO:0000256" key="2">
    <source>
        <dbReference type="ARBA" id="ARBA00004651"/>
    </source>
</evidence>
<name>A0ABV4WJW2_9CYAN</name>
<protein>
    <recommendedName>
        <fullName evidence="3">histidine kinase</fullName>
        <ecNumber evidence="3">2.7.13.3</ecNumber>
    </recommendedName>
</protein>
<comment type="caution">
    <text evidence="12">The sequence shown here is derived from an EMBL/GenBank/DDBJ whole genome shotgun (WGS) entry which is preliminary data.</text>
</comment>
<dbReference type="GO" id="GO:0005524">
    <property type="term" value="F:ATP binding"/>
    <property type="evidence" value="ECO:0007669"/>
    <property type="project" value="UniProtKB-KW"/>
</dbReference>
<dbReference type="PROSITE" id="PS50893">
    <property type="entry name" value="ABC_TRANSPORTER_2"/>
    <property type="match status" value="1"/>
</dbReference>
<evidence type="ECO:0000256" key="5">
    <source>
        <dbReference type="ARBA" id="ARBA00022741"/>
    </source>
</evidence>
<evidence type="ECO:0000256" key="8">
    <source>
        <dbReference type="ARBA" id="ARBA00023136"/>
    </source>
</evidence>
<accession>A0ABV4WJW2</accession>
<dbReference type="Gene3D" id="3.40.50.300">
    <property type="entry name" value="P-loop containing nucleotide triphosphate hydrolases"/>
    <property type="match status" value="1"/>
</dbReference>
<dbReference type="Gene3D" id="1.10.287.130">
    <property type="match status" value="1"/>
</dbReference>
<keyword evidence="13" id="KW-1185">Reference proteome</keyword>
<dbReference type="PROSITE" id="PS00211">
    <property type="entry name" value="ABC_TRANSPORTER_1"/>
    <property type="match status" value="1"/>
</dbReference>
<feature type="transmembrane region" description="Helical" evidence="9">
    <location>
        <begin position="74"/>
        <end position="91"/>
    </location>
</feature>
<dbReference type="EC" id="2.7.13.3" evidence="3"/>
<sequence>MSRHKLLIRYVRKYPLWILLTIVLGFSGALFNGVSTTLIVPILLNVLGQEINLKGAPPLIHKVISPFENLNLPASYRLAIMAITILLVIILKNLANYGGSLVSSSLTRKLAADMREEGLDLLLNVDLQFYAKSKVGDLINRLGGEIGRAVATVGTIIKVISIVITILVLVGLLLAISWQLTIASTFLLALVALINQFSIKRSKAFGKQLSEMSKAYSIRVLEVLSGIRLVKATGNENREYKLLERLIRDREKADFQSQANEGAIGPISEVTGIVALMIIVILGRLFFADKISAISAVVLTYLLILFRLLPYITQLNNARSQLANTSASVDLVYDFLRRDNKPFMINGTLPFKGIEKGINFQNIYFKYPSNEDLVLKDVTLFLPRGTTLALVGSSGAGKSTLADLLPRFYDPTDGCITIDGMDLREYNLKSLRSSMGIVSQDTFLFNDSVRNNIAYGKLEATEEEVITAAKRANAYDFIMTFPEGFNTIIGERGMRLSGGQRQRLAIARALLQDPDILILDEATSALDTVSERLVQAAIEDLSRDRTTLVIAHRLSTVQKAHQIAVLDKGMVVEVGTHDELLNKAGYYAKLYAMQFAEHPEKAIQRNEEIYNRLSYDVRTRLNSMIGTLRLLADDLADTPEEQKELLEESYSSAISLLNSIELFEHITKLPLK</sequence>
<dbReference type="PANTHER" id="PTHR43394">
    <property type="entry name" value="ATP-DEPENDENT PERMEASE MDL1, MITOCHONDRIAL"/>
    <property type="match status" value="1"/>
</dbReference>
<dbReference type="Pfam" id="PF00664">
    <property type="entry name" value="ABC_membrane"/>
    <property type="match status" value="1"/>
</dbReference>
<dbReference type="SUPFAM" id="SSF90123">
    <property type="entry name" value="ABC transporter transmembrane region"/>
    <property type="match status" value="1"/>
</dbReference>
<dbReference type="Pfam" id="PF00005">
    <property type="entry name" value="ABC_tran"/>
    <property type="match status" value="1"/>
</dbReference>
<feature type="domain" description="ABC transmembrane type-1" evidence="11">
    <location>
        <begin position="19"/>
        <end position="324"/>
    </location>
</feature>
<feature type="transmembrane region" description="Helical" evidence="9">
    <location>
        <begin position="270"/>
        <end position="287"/>
    </location>
</feature>
<reference evidence="12 13" key="1">
    <citation type="submission" date="2024-09" db="EMBL/GenBank/DDBJ databases">
        <title>Floridaenema gen nov. (Aerosakkonemataceae, Aerosakkonematales ord. nov., Cyanobacteria) from benthic tropical and subtropical fresh waters, with the description of four new species.</title>
        <authorList>
            <person name="Moretto J.A."/>
            <person name="Berthold D.E."/>
            <person name="Lefler F.W."/>
            <person name="Huang I.-S."/>
            <person name="Laughinghouse H. IV."/>
        </authorList>
    </citation>
    <scope>NUCLEOTIDE SEQUENCE [LARGE SCALE GENOMIC DNA]</scope>
    <source>
        <strain evidence="12 13">BLCC-F167</strain>
    </source>
</reference>
<dbReference type="PROSITE" id="PS50929">
    <property type="entry name" value="ABC_TM1F"/>
    <property type="match status" value="1"/>
</dbReference>
<organism evidence="12 13">
    <name type="scientific">Floridaenema evergladense BLCC-F167</name>
    <dbReference type="NCBI Taxonomy" id="3153639"/>
    <lineage>
        <taxon>Bacteria</taxon>
        <taxon>Bacillati</taxon>
        <taxon>Cyanobacteriota</taxon>
        <taxon>Cyanophyceae</taxon>
        <taxon>Oscillatoriophycideae</taxon>
        <taxon>Aerosakkonematales</taxon>
        <taxon>Aerosakkonemataceae</taxon>
        <taxon>Floridanema</taxon>
        <taxon>Floridanema evergladense</taxon>
    </lineage>
</organism>
<proteinExistence type="predicted"/>
<dbReference type="SUPFAM" id="SSF52540">
    <property type="entry name" value="P-loop containing nucleoside triphosphate hydrolases"/>
    <property type="match status" value="1"/>
</dbReference>
<dbReference type="InterPro" id="IPR036097">
    <property type="entry name" value="HisK_dim/P_sf"/>
</dbReference>
<dbReference type="Gene3D" id="1.20.1560.10">
    <property type="entry name" value="ABC transporter type 1, transmembrane domain"/>
    <property type="match status" value="1"/>
</dbReference>
<comment type="catalytic activity">
    <reaction evidence="1">
        <text>ATP + protein L-histidine = ADP + protein N-phospho-L-histidine.</text>
        <dbReference type="EC" id="2.7.13.3"/>
    </reaction>
</comment>
<gene>
    <name evidence="12" type="ORF">ACE1CA_12645</name>
</gene>
<feature type="transmembrane region" description="Helical" evidence="9">
    <location>
        <begin position="16"/>
        <end position="44"/>
    </location>
</feature>
<dbReference type="SUPFAM" id="SSF47384">
    <property type="entry name" value="Homodimeric domain of signal transducing histidine kinase"/>
    <property type="match status" value="1"/>
</dbReference>
<keyword evidence="8 9" id="KW-0472">Membrane</keyword>
<evidence type="ECO:0000256" key="7">
    <source>
        <dbReference type="ARBA" id="ARBA00022989"/>
    </source>
</evidence>
<evidence type="ECO:0000259" key="10">
    <source>
        <dbReference type="PROSITE" id="PS50893"/>
    </source>
</evidence>
<dbReference type="InterPro" id="IPR036640">
    <property type="entry name" value="ABC1_TM_sf"/>
</dbReference>
<evidence type="ECO:0000256" key="6">
    <source>
        <dbReference type="ARBA" id="ARBA00022840"/>
    </source>
</evidence>
<dbReference type="InterPro" id="IPR017871">
    <property type="entry name" value="ABC_transporter-like_CS"/>
</dbReference>